<feature type="compositionally biased region" description="Polar residues" evidence="1">
    <location>
        <begin position="1"/>
        <end position="14"/>
    </location>
</feature>
<accession>A0A8X6VWR0</accession>
<dbReference type="AlphaFoldDB" id="A0A8X6VWR0"/>
<keyword evidence="3" id="KW-1185">Reference proteome</keyword>
<gene>
    <name evidence="2" type="ORF">TNCV_3536791</name>
</gene>
<reference evidence="2" key="1">
    <citation type="submission" date="2020-08" db="EMBL/GenBank/DDBJ databases">
        <title>Multicomponent nature underlies the extraordinary mechanical properties of spider dragline silk.</title>
        <authorList>
            <person name="Kono N."/>
            <person name="Nakamura H."/>
            <person name="Mori M."/>
            <person name="Yoshida Y."/>
            <person name="Ohtoshi R."/>
            <person name="Malay A.D."/>
            <person name="Moran D.A.P."/>
            <person name="Tomita M."/>
            <person name="Numata K."/>
            <person name="Arakawa K."/>
        </authorList>
    </citation>
    <scope>NUCLEOTIDE SEQUENCE</scope>
</reference>
<evidence type="ECO:0000313" key="2">
    <source>
        <dbReference type="EMBL" id="GFY23885.1"/>
    </source>
</evidence>
<feature type="region of interest" description="Disordered" evidence="1">
    <location>
        <begin position="1"/>
        <end position="29"/>
    </location>
</feature>
<dbReference type="Proteomes" id="UP000887159">
    <property type="component" value="Unassembled WGS sequence"/>
</dbReference>
<sequence length="92" mass="10525">MVNGDNFGSENSARSVEPKSRPKPRRISQYERVPPCLAIRNRGPQPLGRFWHNVPQSRHQLRTQLFLRIPFPARVLSTAQIVSLTGEATGWY</sequence>
<protein>
    <submittedName>
        <fullName evidence="2">Uncharacterized protein</fullName>
    </submittedName>
</protein>
<proteinExistence type="predicted"/>
<evidence type="ECO:0000256" key="1">
    <source>
        <dbReference type="SAM" id="MobiDB-lite"/>
    </source>
</evidence>
<comment type="caution">
    <text evidence="2">The sequence shown here is derived from an EMBL/GenBank/DDBJ whole genome shotgun (WGS) entry which is preliminary data.</text>
</comment>
<evidence type="ECO:0000313" key="3">
    <source>
        <dbReference type="Proteomes" id="UP000887159"/>
    </source>
</evidence>
<dbReference type="EMBL" id="BMAU01021367">
    <property type="protein sequence ID" value="GFY23885.1"/>
    <property type="molecule type" value="Genomic_DNA"/>
</dbReference>
<organism evidence="2 3">
    <name type="scientific">Trichonephila clavipes</name>
    <name type="common">Golden silk orbweaver</name>
    <name type="synonym">Nephila clavipes</name>
    <dbReference type="NCBI Taxonomy" id="2585209"/>
    <lineage>
        <taxon>Eukaryota</taxon>
        <taxon>Metazoa</taxon>
        <taxon>Ecdysozoa</taxon>
        <taxon>Arthropoda</taxon>
        <taxon>Chelicerata</taxon>
        <taxon>Arachnida</taxon>
        <taxon>Araneae</taxon>
        <taxon>Araneomorphae</taxon>
        <taxon>Entelegynae</taxon>
        <taxon>Araneoidea</taxon>
        <taxon>Nephilidae</taxon>
        <taxon>Trichonephila</taxon>
    </lineage>
</organism>
<name>A0A8X6VWR0_TRICX</name>